<keyword evidence="3" id="KW-1185">Reference proteome</keyword>
<protein>
    <submittedName>
        <fullName evidence="2">PIN domain nuclease</fullName>
    </submittedName>
</protein>
<dbReference type="RefSeq" id="WP_106288389.1">
    <property type="nucleotide sequence ID" value="NZ_CAWNTC010000013.1"/>
</dbReference>
<sequence>MKLLLDTHALLWWLSKDAKLSQGAMEAISNPDNLVFVSAASAWEIAIKKAIGKLTAPDNLKEALDANNFLELPITIEHCQTLYQLPLHHQDPFDRIMLAQAMSERLILVSRDAKFTLYEISMLQA</sequence>
<dbReference type="Gene3D" id="3.40.50.1010">
    <property type="entry name" value="5'-nuclease"/>
    <property type="match status" value="1"/>
</dbReference>
<evidence type="ECO:0000313" key="3">
    <source>
        <dbReference type="Proteomes" id="UP000238762"/>
    </source>
</evidence>
<accession>A0A2T1C4L9</accession>
<dbReference type="PANTHER" id="PTHR36173">
    <property type="entry name" value="RIBONUCLEASE VAPC16-RELATED"/>
    <property type="match status" value="1"/>
</dbReference>
<dbReference type="Proteomes" id="UP000238762">
    <property type="component" value="Unassembled WGS sequence"/>
</dbReference>
<gene>
    <name evidence="2" type="ORF">C7B64_09395</name>
</gene>
<dbReference type="OrthoDB" id="9798990at2"/>
<proteinExistence type="predicted"/>
<name>A0A2T1C4L9_9CYAN</name>
<evidence type="ECO:0000313" key="2">
    <source>
        <dbReference type="EMBL" id="PSB03225.1"/>
    </source>
</evidence>
<dbReference type="Pfam" id="PF01850">
    <property type="entry name" value="PIN"/>
    <property type="match status" value="1"/>
</dbReference>
<evidence type="ECO:0000259" key="1">
    <source>
        <dbReference type="Pfam" id="PF01850"/>
    </source>
</evidence>
<dbReference type="CDD" id="cd09872">
    <property type="entry name" value="PIN_Sll0205-like"/>
    <property type="match status" value="1"/>
</dbReference>
<dbReference type="AlphaFoldDB" id="A0A2T1C4L9"/>
<feature type="domain" description="PIN" evidence="1">
    <location>
        <begin position="4"/>
        <end position="116"/>
    </location>
</feature>
<organism evidence="2 3">
    <name type="scientific">Merismopedia glauca CCAP 1448/3</name>
    <dbReference type="NCBI Taxonomy" id="1296344"/>
    <lineage>
        <taxon>Bacteria</taxon>
        <taxon>Bacillati</taxon>
        <taxon>Cyanobacteriota</taxon>
        <taxon>Cyanophyceae</taxon>
        <taxon>Synechococcales</taxon>
        <taxon>Merismopediaceae</taxon>
        <taxon>Merismopedia</taxon>
    </lineage>
</organism>
<dbReference type="InterPro" id="IPR002716">
    <property type="entry name" value="PIN_dom"/>
</dbReference>
<dbReference type="EMBL" id="PVWJ01000037">
    <property type="protein sequence ID" value="PSB03225.1"/>
    <property type="molecule type" value="Genomic_DNA"/>
</dbReference>
<dbReference type="InterPro" id="IPR041705">
    <property type="entry name" value="PIN_Sll0205"/>
</dbReference>
<comment type="caution">
    <text evidence="2">The sequence shown here is derived from an EMBL/GenBank/DDBJ whole genome shotgun (WGS) entry which is preliminary data.</text>
</comment>
<dbReference type="PANTHER" id="PTHR36173:SF2">
    <property type="entry name" value="RIBONUCLEASE VAPC16"/>
    <property type="match status" value="1"/>
</dbReference>
<dbReference type="InterPro" id="IPR052919">
    <property type="entry name" value="TA_system_RNase"/>
</dbReference>
<dbReference type="InterPro" id="IPR029060">
    <property type="entry name" value="PIN-like_dom_sf"/>
</dbReference>
<reference evidence="2 3" key="1">
    <citation type="submission" date="2018-02" db="EMBL/GenBank/DDBJ databases">
        <authorList>
            <person name="Cohen D.B."/>
            <person name="Kent A.D."/>
        </authorList>
    </citation>
    <scope>NUCLEOTIDE SEQUENCE [LARGE SCALE GENOMIC DNA]</scope>
    <source>
        <strain evidence="2 3">CCAP 1448/3</strain>
    </source>
</reference>
<reference evidence="2 3" key="2">
    <citation type="submission" date="2018-03" db="EMBL/GenBank/DDBJ databases">
        <title>The ancient ancestry and fast evolution of plastids.</title>
        <authorList>
            <person name="Moore K.R."/>
            <person name="Magnabosco C."/>
            <person name="Momper L."/>
            <person name="Gold D.A."/>
            <person name="Bosak T."/>
            <person name="Fournier G.P."/>
        </authorList>
    </citation>
    <scope>NUCLEOTIDE SEQUENCE [LARGE SCALE GENOMIC DNA]</scope>
    <source>
        <strain evidence="2 3">CCAP 1448/3</strain>
    </source>
</reference>
<dbReference type="SUPFAM" id="SSF88723">
    <property type="entry name" value="PIN domain-like"/>
    <property type="match status" value="1"/>
</dbReference>